<dbReference type="Proteomes" id="UP000306585">
    <property type="component" value="Unassembled WGS sequence"/>
</dbReference>
<dbReference type="EMBL" id="VBRY01000001">
    <property type="protein sequence ID" value="TLS69038.1"/>
    <property type="molecule type" value="Genomic_DNA"/>
</dbReference>
<dbReference type="PANTHER" id="PTHR12526">
    <property type="entry name" value="GLYCOSYLTRANSFERASE"/>
    <property type="match status" value="1"/>
</dbReference>
<keyword evidence="1" id="KW-0808">Transferase</keyword>
<organism evidence="1 2">
    <name type="scientific">Mariprofundus erugo</name>
    <dbReference type="NCBI Taxonomy" id="2528639"/>
    <lineage>
        <taxon>Bacteria</taxon>
        <taxon>Pseudomonadati</taxon>
        <taxon>Pseudomonadota</taxon>
        <taxon>Candidatius Mariprofundia</taxon>
        <taxon>Mariprofundales</taxon>
        <taxon>Mariprofundaceae</taxon>
        <taxon>Mariprofundus</taxon>
    </lineage>
</organism>
<name>A0A5R9GTZ6_9PROT</name>
<dbReference type="SUPFAM" id="SSF53756">
    <property type="entry name" value="UDP-Glycosyltransferase/glycogen phosphorylase"/>
    <property type="match status" value="1"/>
</dbReference>
<protein>
    <submittedName>
        <fullName evidence="1">Glycosyltransferase</fullName>
    </submittedName>
</protein>
<keyword evidence="2" id="KW-1185">Reference proteome</keyword>
<gene>
    <name evidence="1" type="ORF">FEF65_00645</name>
</gene>
<proteinExistence type="predicted"/>
<comment type="caution">
    <text evidence="1">The sequence shown here is derived from an EMBL/GenBank/DDBJ whole genome shotgun (WGS) entry which is preliminary data.</text>
</comment>
<dbReference type="AlphaFoldDB" id="A0A5R9GTZ6"/>
<evidence type="ECO:0000313" key="2">
    <source>
        <dbReference type="Proteomes" id="UP000306585"/>
    </source>
</evidence>
<dbReference type="RefSeq" id="WP_138237853.1">
    <property type="nucleotide sequence ID" value="NZ_VBRY01000001.1"/>
</dbReference>
<accession>A0A5R9GTZ6</accession>
<dbReference type="GO" id="GO:0016740">
    <property type="term" value="F:transferase activity"/>
    <property type="evidence" value="ECO:0007669"/>
    <property type="project" value="UniProtKB-KW"/>
</dbReference>
<dbReference type="Gene3D" id="3.40.50.2000">
    <property type="entry name" value="Glycogen Phosphorylase B"/>
    <property type="match status" value="1"/>
</dbReference>
<reference evidence="1 2" key="1">
    <citation type="journal article" date="2019" name="Appl. Environ. Microbiol.">
        <title>Environmental Evidence and Genomic Insight of Iron-oxidizing Bacteria Preference Towards More Corrosion Resistant Stainless Steel at Higher Salinities.</title>
        <authorList>
            <person name="Garrison C.E."/>
            <person name="Price K.A."/>
            <person name="Field E.K."/>
        </authorList>
    </citation>
    <scope>NUCLEOTIDE SEQUENCE [LARGE SCALE GENOMIC DNA]</scope>
    <source>
        <strain evidence="1 2">P3</strain>
    </source>
</reference>
<evidence type="ECO:0000313" key="1">
    <source>
        <dbReference type="EMBL" id="TLS69038.1"/>
    </source>
</evidence>
<sequence length="529" mass="59930">MRGESLSPTWINEFKLKKGRPLRVLHVGNIANNAYNNAKVQRQRGIDADVICHDYYHIMGCPEWEDADFSGEFGDPFRPQWYQCDLNRFERPDWFAQGAFVNCANYLLSKGDGDTVQAARLWRVLSVENGLIDPSAGAVGHMGGAELNRALAVRGMMALARKILPRPVKRILHQLLIRVTLRAAPSLDRAYDLVLRFRAEFPARLAEKGAGLSIADIAPWMGNIREWQKLFSQYDVIQAYATYPILPILAGYKNFAAYEHGTIREIPFENNAQGRLCAISYKLSPVVFITNSDNLIAAGRLGLQQDQVICLPHAFDNEKLFRFARENAGSFVPPVDHVVFFSPSRQHWKDRDPSMAKGNDAIFYAAKELLAEGYNFRLELVEWGRDVECSKELIRQLGIDKAVVWVKPMKKRQLWAKYLSVHAVIDQFLLPALGGVGFETMALGRRLLTAMDMELAVRFFGASPPLFDVRDVASTIVAMRRVLEDPQDQQRIGDDAREWINSYHSADRVCRIQVDAYRRILETVEVASA</sequence>